<dbReference type="InterPro" id="IPR020846">
    <property type="entry name" value="MFS_dom"/>
</dbReference>
<feature type="transmembrane region" description="Helical" evidence="9">
    <location>
        <begin position="146"/>
        <end position="168"/>
    </location>
</feature>
<evidence type="ECO:0000256" key="2">
    <source>
        <dbReference type="ARBA" id="ARBA00010992"/>
    </source>
</evidence>
<dbReference type="EMBL" id="WNWQ01000222">
    <property type="protein sequence ID" value="KAE9973819.1"/>
    <property type="molecule type" value="Genomic_DNA"/>
</dbReference>
<dbReference type="Proteomes" id="UP000447873">
    <property type="component" value="Unassembled WGS sequence"/>
</dbReference>
<evidence type="ECO:0000256" key="6">
    <source>
        <dbReference type="ARBA" id="ARBA00023136"/>
    </source>
</evidence>
<dbReference type="SUPFAM" id="SSF103473">
    <property type="entry name" value="MFS general substrate transporter"/>
    <property type="match status" value="1"/>
</dbReference>
<dbReference type="GO" id="GO:0016020">
    <property type="term" value="C:membrane"/>
    <property type="evidence" value="ECO:0007669"/>
    <property type="project" value="UniProtKB-SubCell"/>
</dbReference>
<dbReference type="Proteomes" id="UP000490939">
    <property type="component" value="Unassembled WGS sequence"/>
</dbReference>
<dbReference type="InterPro" id="IPR036259">
    <property type="entry name" value="MFS_trans_sf"/>
</dbReference>
<dbReference type="Gene3D" id="1.20.1250.20">
    <property type="entry name" value="MFS general substrate transporter like domains"/>
    <property type="match status" value="1"/>
</dbReference>
<dbReference type="PROSITE" id="PS50850">
    <property type="entry name" value="MFS"/>
    <property type="match status" value="1"/>
</dbReference>
<keyword evidence="15" id="KW-1185">Reference proteome</keyword>
<evidence type="ECO:0000256" key="1">
    <source>
        <dbReference type="ARBA" id="ARBA00004141"/>
    </source>
</evidence>
<dbReference type="FunFam" id="1.20.1250.20:FF:000134">
    <property type="entry name" value="MFS sugar transporter protein"/>
    <property type="match status" value="1"/>
</dbReference>
<feature type="transmembrane region" description="Helical" evidence="9">
    <location>
        <begin position="85"/>
        <end position="104"/>
    </location>
</feature>
<comment type="similarity">
    <text evidence="2 7">Belongs to the major facilitator superfamily. Sugar transporter (TC 2.A.1.1) family.</text>
</comment>
<dbReference type="PROSITE" id="PS51257">
    <property type="entry name" value="PROKAR_LIPOPROTEIN"/>
    <property type="match status" value="1"/>
</dbReference>
<evidence type="ECO:0000256" key="5">
    <source>
        <dbReference type="ARBA" id="ARBA00022989"/>
    </source>
</evidence>
<evidence type="ECO:0000313" key="14">
    <source>
        <dbReference type="Proteomes" id="UP000447873"/>
    </source>
</evidence>
<dbReference type="PROSITE" id="PS00217">
    <property type="entry name" value="SUGAR_TRANSPORT_2"/>
    <property type="match status" value="1"/>
</dbReference>
<evidence type="ECO:0000256" key="7">
    <source>
        <dbReference type="RuleBase" id="RU003346"/>
    </source>
</evidence>
<dbReference type="InterPro" id="IPR050360">
    <property type="entry name" value="MFS_Sugar_Transporters"/>
</dbReference>
<gene>
    <name evidence="13" type="ORF">BLS_003409</name>
    <name evidence="12" type="ORF">EG327_010379</name>
    <name evidence="11" type="ORF">EG328_010154</name>
</gene>
<evidence type="ECO:0000256" key="8">
    <source>
        <dbReference type="SAM" id="Coils"/>
    </source>
</evidence>
<sequence length="520" mass="58102">MQPKRVYTWYASLVAASCMVLYGYDNSTFNAISGSKNWDKYFDHIKSDKKKANVYASLNTAYYVGAIVAGWVFAGPIADKFGRRAGMATGAVLVIIATFMQCFGPRGNIGLFIGGRVLVGMGQGVACTAGPAYINEMAPAEVRGKIMSFWQMFYSVGSFIAYWVGYACQKHKSKLGDWDWKTIVIFQLLVPVFIVSTIFTLPETPRWYIQHGDRVDDARRSLRKIRDSEAEVENELMAIREAIEFEKEAISSSYSALWRDASVRKRLLIAFALNAGQQLTGQGTLNTYSTIVYQKVFSSADTIFLINAMNATLAIFFTLNATWTVDRYGRKFLFIVGAIGMGFCMIIVATVYTQTPALPHSKTATLPDGVKTKPVGIAIVFIFFLFSFFYKPSWGATTWIWTAEIFSMNIRAQAVGMASQTQNIANIVCQQFFPIFLNKEGFYAFYMFAGINICLAVFVWFIVPETKNVPLEEIDVLFGGTNHVDHGGFLQGKEGSMVELRERNLSQGTVEAQTYHPKRG</sequence>
<dbReference type="PRINTS" id="PR00171">
    <property type="entry name" value="SUGRTRNSPORT"/>
</dbReference>
<accession>A0A8H3YQT8</accession>
<evidence type="ECO:0000313" key="13">
    <source>
        <dbReference type="EMBL" id="KAE9973819.1"/>
    </source>
</evidence>
<evidence type="ECO:0000313" key="11">
    <source>
        <dbReference type="EMBL" id="KAE9964828.1"/>
    </source>
</evidence>
<dbReference type="PROSITE" id="PS00216">
    <property type="entry name" value="SUGAR_TRANSPORT_1"/>
    <property type="match status" value="1"/>
</dbReference>
<feature type="transmembrane region" description="Helical" evidence="9">
    <location>
        <begin position="111"/>
        <end position="134"/>
    </location>
</feature>
<dbReference type="InterPro" id="IPR003663">
    <property type="entry name" value="Sugar/inositol_transpt"/>
</dbReference>
<dbReference type="PANTHER" id="PTHR48022">
    <property type="entry name" value="PLASTIDIC GLUCOSE TRANSPORTER 4"/>
    <property type="match status" value="1"/>
</dbReference>
<feature type="transmembrane region" description="Helical" evidence="9">
    <location>
        <begin position="54"/>
        <end position="73"/>
    </location>
</feature>
<dbReference type="NCBIfam" id="TIGR00879">
    <property type="entry name" value="SP"/>
    <property type="match status" value="1"/>
</dbReference>
<evidence type="ECO:0000256" key="3">
    <source>
        <dbReference type="ARBA" id="ARBA00022448"/>
    </source>
</evidence>
<dbReference type="Pfam" id="PF00083">
    <property type="entry name" value="Sugar_tr"/>
    <property type="match status" value="1"/>
</dbReference>
<keyword evidence="4 9" id="KW-0812">Transmembrane</keyword>
<dbReference type="OrthoDB" id="6612291at2759"/>
<proteinExistence type="inferred from homology"/>
<dbReference type="InterPro" id="IPR005828">
    <property type="entry name" value="MFS_sugar_transport-like"/>
</dbReference>
<feature type="domain" description="Major facilitator superfamily (MFS) profile" evidence="10">
    <location>
        <begin position="11"/>
        <end position="467"/>
    </location>
</feature>
<evidence type="ECO:0000256" key="9">
    <source>
        <dbReference type="SAM" id="Phobius"/>
    </source>
</evidence>
<comment type="subcellular location">
    <subcellularLocation>
        <location evidence="1">Membrane</location>
        <topology evidence="1">Multi-pass membrane protein</topology>
    </subcellularLocation>
</comment>
<organism evidence="12 15">
    <name type="scientific">Venturia inaequalis</name>
    <name type="common">Apple scab fungus</name>
    <dbReference type="NCBI Taxonomy" id="5025"/>
    <lineage>
        <taxon>Eukaryota</taxon>
        <taxon>Fungi</taxon>
        <taxon>Dikarya</taxon>
        <taxon>Ascomycota</taxon>
        <taxon>Pezizomycotina</taxon>
        <taxon>Dothideomycetes</taxon>
        <taxon>Pleosporomycetidae</taxon>
        <taxon>Venturiales</taxon>
        <taxon>Venturiaceae</taxon>
        <taxon>Venturia</taxon>
    </lineage>
</organism>
<reference evidence="12 15" key="1">
    <citation type="submission" date="2019-07" db="EMBL/GenBank/DDBJ databases">
        <title>Venturia inaequalis Genome Resource.</title>
        <authorList>
            <person name="Lichtner F.J."/>
        </authorList>
    </citation>
    <scope>NUCLEOTIDE SEQUENCE [LARGE SCALE GENOMIC DNA]</scope>
    <source>
        <strain evidence="11 14">120213</strain>
        <strain evidence="13">Bline_iso_100314</strain>
        <strain evidence="12 15">DMI_063113</strain>
    </source>
</reference>
<evidence type="ECO:0000313" key="12">
    <source>
        <dbReference type="EMBL" id="KAE9970105.1"/>
    </source>
</evidence>
<evidence type="ECO:0000256" key="4">
    <source>
        <dbReference type="ARBA" id="ARBA00022692"/>
    </source>
</evidence>
<dbReference type="EMBL" id="WNWS01000647">
    <property type="protein sequence ID" value="KAE9964828.1"/>
    <property type="molecule type" value="Genomic_DNA"/>
</dbReference>
<feature type="transmembrane region" description="Helical" evidence="9">
    <location>
        <begin position="332"/>
        <end position="352"/>
    </location>
</feature>
<dbReference type="AlphaFoldDB" id="A0A8H3YQT8"/>
<dbReference type="PANTHER" id="PTHR48022:SF46">
    <property type="entry name" value="SUGAR TRANSPORTER, PUTATIVE (AFU_ORTHOLOGUE AFUA_1G11830)-RELATED"/>
    <property type="match status" value="1"/>
</dbReference>
<dbReference type="GO" id="GO:0005351">
    <property type="term" value="F:carbohydrate:proton symporter activity"/>
    <property type="evidence" value="ECO:0007669"/>
    <property type="project" value="TreeGrafter"/>
</dbReference>
<feature type="coiled-coil region" evidence="8">
    <location>
        <begin position="215"/>
        <end position="249"/>
    </location>
</feature>
<name>A0A8H3YQT8_VENIN</name>
<keyword evidence="8" id="KW-0175">Coiled coil</keyword>
<dbReference type="EMBL" id="WNWR01000737">
    <property type="protein sequence ID" value="KAE9970105.1"/>
    <property type="molecule type" value="Genomic_DNA"/>
</dbReference>
<evidence type="ECO:0000313" key="15">
    <source>
        <dbReference type="Proteomes" id="UP000490939"/>
    </source>
</evidence>
<dbReference type="InterPro" id="IPR005829">
    <property type="entry name" value="Sugar_transporter_CS"/>
</dbReference>
<feature type="transmembrane region" description="Helical" evidence="9">
    <location>
        <begin position="372"/>
        <end position="390"/>
    </location>
</feature>
<comment type="caution">
    <text evidence="12">The sequence shown here is derived from an EMBL/GenBank/DDBJ whole genome shotgun (WGS) entry which is preliminary data.</text>
</comment>
<keyword evidence="3 7" id="KW-0813">Transport</keyword>
<dbReference type="Proteomes" id="UP000433883">
    <property type="component" value="Unassembled WGS sequence"/>
</dbReference>
<feature type="transmembrane region" description="Helical" evidence="9">
    <location>
        <begin position="443"/>
        <end position="463"/>
    </location>
</feature>
<evidence type="ECO:0000259" key="10">
    <source>
        <dbReference type="PROSITE" id="PS50850"/>
    </source>
</evidence>
<keyword evidence="6 9" id="KW-0472">Membrane</keyword>
<protein>
    <recommendedName>
        <fullName evidence="10">Major facilitator superfamily (MFS) profile domain-containing protein</fullName>
    </recommendedName>
</protein>
<feature type="transmembrane region" description="Helical" evidence="9">
    <location>
        <begin position="180"/>
        <end position="201"/>
    </location>
</feature>
<feature type="transmembrane region" description="Helical" evidence="9">
    <location>
        <begin position="303"/>
        <end position="325"/>
    </location>
</feature>
<keyword evidence="5 9" id="KW-1133">Transmembrane helix</keyword>